<dbReference type="InterPro" id="IPR052709">
    <property type="entry name" value="Transposase-MT_Hybrid"/>
</dbReference>
<gene>
    <name evidence="2" type="ORF">WMSIL1_LOCUS9078</name>
</gene>
<dbReference type="InterPro" id="IPR041426">
    <property type="entry name" value="Mos1_HTH"/>
</dbReference>
<dbReference type="GO" id="GO:0044547">
    <property type="term" value="F:DNA topoisomerase binding"/>
    <property type="evidence" value="ECO:0007669"/>
    <property type="project" value="TreeGrafter"/>
</dbReference>
<keyword evidence="3" id="KW-1185">Reference proteome</keyword>
<evidence type="ECO:0000313" key="2">
    <source>
        <dbReference type="EMBL" id="VUZ50138.1"/>
    </source>
</evidence>
<dbReference type="GO" id="GO:0035861">
    <property type="term" value="C:site of double-strand break"/>
    <property type="evidence" value="ECO:0007669"/>
    <property type="project" value="TreeGrafter"/>
</dbReference>
<feature type="domain" description="Mos1 transposase HTH" evidence="1">
    <location>
        <begin position="6"/>
        <end position="55"/>
    </location>
</feature>
<dbReference type="AlphaFoldDB" id="A0A564YTX8"/>
<dbReference type="GO" id="GO:0046975">
    <property type="term" value="F:histone H3K36 methyltransferase activity"/>
    <property type="evidence" value="ECO:0007669"/>
    <property type="project" value="TreeGrafter"/>
</dbReference>
<sequence>MYTSNKEHIRHILLSEFHQGNAPSSAAKALKPTYGNDVVNKNTCRKWFSRFKKDDFSLKDEPRAGCSTNSILNNCRLPLMKMQPALLEN</sequence>
<dbReference type="PANTHER" id="PTHR46060">
    <property type="entry name" value="MARINER MOS1 TRANSPOSASE-LIKE PROTEIN"/>
    <property type="match status" value="1"/>
</dbReference>
<dbReference type="GO" id="GO:0005634">
    <property type="term" value="C:nucleus"/>
    <property type="evidence" value="ECO:0007669"/>
    <property type="project" value="TreeGrafter"/>
</dbReference>
<dbReference type="Proteomes" id="UP000321570">
    <property type="component" value="Unassembled WGS sequence"/>
</dbReference>
<dbReference type="GO" id="GO:0000014">
    <property type="term" value="F:single-stranded DNA endodeoxyribonuclease activity"/>
    <property type="evidence" value="ECO:0007669"/>
    <property type="project" value="TreeGrafter"/>
</dbReference>
<evidence type="ECO:0000313" key="3">
    <source>
        <dbReference type="Proteomes" id="UP000321570"/>
    </source>
</evidence>
<dbReference type="GO" id="GO:0042800">
    <property type="term" value="F:histone H3K4 methyltransferase activity"/>
    <property type="evidence" value="ECO:0007669"/>
    <property type="project" value="TreeGrafter"/>
</dbReference>
<organism evidence="2 3">
    <name type="scientific">Hymenolepis diminuta</name>
    <name type="common">Rat tapeworm</name>
    <dbReference type="NCBI Taxonomy" id="6216"/>
    <lineage>
        <taxon>Eukaryota</taxon>
        <taxon>Metazoa</taxon>
        <taxon>Spiralia</taxon>
        <taxon>Lophotrochozoa</taxon>
        <taxon>Platyhelminthes</taxon>
        <taxon>Cestoda</taxon>
        <taxon>Eucestoda</taxon>
        <taxon>Cyclophyllidea</taxon>
        <taxon>Hymenolepididae</taxon>
        <taxon>Hymenolepis</taxon>
    </lineage>
</organism>
<dbReference type="GO" id="GO:0003697">
    <property type="term" value="F:single-stranded DNA binding"/>
    <property type="evidence" value="ECO:0007669"/>
    <property type="project" value="TreeGrafter"/>
</dbReference>
<dbReference type="EMBL" id="CABIJS010000344">
    <property type="protein sequence ID" value="VUZ50138.1"/>
    <property type="molecule type" value="Genomic_DNA"/>
</dbReference>
<dbReference type="GO" id="GO:0015074">
    <property type="term" value="P:DNA integration"/>
    <property type="evidence" value="ECO:0007669"/>
    <property type="project" value="TreeGrafter"/>
</dbReference>
<dbReference type="Pfam" id="PF17906">
    <property type="entry name" value="HTH_48"/>
    <property type="match status" value="1"/>
</dbReference>
<dbReference type="GO" id="GO:0003690">
    <property type="term" value="F:double-stranded DNA binding"/>
    <property type="evidence" value="ECO:0007669"/>
    <property type="project" value="TreeGrafter"/>
</dbReference>
<name>A0A564YTX8_HYMDI</name>
<protein>
    <recommendedName>
        <fullName evidence="1">Mos1 transposase HTH domain-containing protein</fullName>
    </recommendedName>
</protein>
<reference evidence="2 3" key="1">
    <citation type="submission" date="2019-07" db="EMBL/GenBank/DDBJ databases">
        <authorList>
            <person name="Jastrzebski P J."/>
            <person name="Paukszto L."/>
            <person name="Jastrzebski P J."/>
        </authorList>
    </citation>
    <scope>NUCLEOTIDE SEQUENCE [LARGE SCALE GENOMIC DNA]</scope>
    <source>
        <strain evidence="2 3">WMS-il1</strain>
    </source>
</reference>
<dbReference type="GO" id="GO:0044774">
    <property type="term" value="P:mitotic DNA integrity checkpoint signaling"/>
    <property type="evidence" value="ECO:0007669"/>
    <property type="project" value="TreeGrafter"/>
</dbReference>
<dbReference type="GO" id="GO:0031297">
    <property type="term" value="P:replication fork processing"/>
    <property type="evidence" value="ECO:0007669"/>
    <property type="project" value="TreeGrafter"/>
</dbReference>
<evidence type="ECO:0000259" key="1">
    <source>
        <dbReference type="Pfam" id="PF17906"/>
    </source>
</evidence>
<dbReference type="PANTHER" id="PTHR46060:SF2">
    <property type="entry name" value="HISTONE-LYSINE N-METHYLTRANSFERASE SETMAR"/>
    <property type="match status" value="1"/>
</dbReference>
<dbReference type="GO" id="GO:0000729">
    <property type="term" value="P:DNA double-strand break processing"/>
    <property type="evidence" value="ECO:0007669"/>
    <property type="project" value="TreeGrafter"/>
</dbReference>
<dbReference type="GO" id="GO:0006303">
    <property type="term" value="P:double-strand break repair via nonhomologous end joining"/>
    <property type="evidence" value="ECO:0007669"/>
    <property type="project" value="TreeGrafter"/>
</dbReference>
<proteinExistence type="predicted"/>
<dbReference type="Gene3D" id="1.10.10.1450">
    <property type="match status" value="1"/>
</dbReference>
<dbReference type="GO" id="GO:0000793">
    <property type="term" value="C:condensed chromosome"/>
    <property type="evidence" value="ECO:0007669"/>
    <property type="project" value="TreeGrafter"/>
</dbReference>
<accession>A0A564YTX8</accession>